<reference evidence="1 2" key="1">
    <citation type="submission" date="2019-03" db="EMBL/GenBank/DDBJ databases">
        <title>Genomic Encyclopedia of Type Strains, Phase IV (KMG-IV): sequencing the most valuable type-strain genomes for metagenomic binning, comparative biology and taxonomic classification.</title>
        <authorList>
            <person name="Goeker M."/>
        </authorList>
    </citation>
    <scope>NUCLEOTIDE SEQUENCE [LARGE SCALE GENOMIC DNA]</scope>
    <source>
        <strain evidence="1 2">LX-B</strain>
    </source>
</reference>
<protein>
    <submittedName>
        <fullName evidence="1">Uncharacterized protein</fullName>
    </submittedName>
</protein>
<comment type="caution">
    <text evidence="1">The sequence shown here is derived from an EMBL/GenBank/DDBJ whole genome shotgun (WGS) entry which is preliminary data.</text>
</comment>
<sequence>MRVLKMAWVAALLLGMLAGPVWGMDRAELARRLQPGMNYHYRIGAEYRLTDSGNELSVRFGFGIGMEVLEVDGAGNALARIGLHSLTVRMAGPAGPMLDFDSAQPLQPANPAHRILAALPGLSYTVRFAPSGQVLEVKGLDESIRQLNQKLPNLPEKKMLLQNIQARLAFTTLLGMAVNPDLLPAEPVGVGDSWQGSSVLEYLGMTLTADDRFQLAELNEANALIRVDSTLRPVQAGGEQFTGRQQGEIRIDTATGWPVSLRLEQEFAATATQDGKQVVMKGLTTLEPF</sequence>
<evidence type="ECO:0000313" key="1">
    <source>
        <dbReference type="EMBL" id="TCL75208.1"/>
    </source>
</evidence>
<evidence type="ECO:0000313" key="2">
    <source>
        <dbReference type="Proteomes" id="UP000295008"/>
    </source>
</evidence>
<proteinExistence type="predicted"/>
<gene>
    <name evidence="1" type="ORF">EDC14_1003140</name>
</gene>
<dbReference type="Proteomes" id="UP000295008">
    <property type="component" value="Unassembled WGS sequence"/>
</dbReference>
<dbReference type="InterPro" id="IPR046230">
    <property type="entry name" value="DUF6263"/>
</dbReference>
<dbReference type="OrthoDB" id="3034330at2"/>
<accession>A0A4R1S7A8</accession>
<dbReference type="AlphaFoldDB" id="A0A4R1S7A8"/>
<organism evidence="1 2">
    <name type="scientific">Hydrogenispora ethanolica</name>
    <dbReference type="NCBI Taxonomy" id="1082276"/>
    <lineage>
        <taxon>Bacteria</taxon>
        <taxon>Bacillati</taxon>
        <taxon>Bacillota</taxon>
        <taxon>Hydrogenispora</taxon>
    </lineage>
</organism>
<dbReference type="Pfam" id="PF19777">
    <property type="entry name" value="DUF6263"/>
    <property type="match status" value="1"/>
</dbReference>
<keyword evidence="2" id="KW-1185">Reference proteome</keyword>
<dbReference type="EMBL" id="SLUN01000003">
    <property type="protein sequence ID" value="TCL75208.1"/>
    <property type="molecule type" value="Genomic_DNA"/>
</dbReference>
<name>A0A4R1S7A8_HYDET</name>